<dbReference type="Proteomes" id="UP000181997">
    <property type="component" value="Unassembled WGS sequence"/>
</dbReference>
<gene>
    <name evidence="1" type="ORF">GA0061094_3378</name>
</gene>
<proteinExistence type="predicted"/>
<evidence type="ECO:0008006" key="3">
    <source>
        <dbReference type="Google" id="ProtNLM"/>
    </source>
</evidence>
<organism evidence="1 2">
    <name type="scientific">[Bacillus] enclensis</name>
    <dbReference type="NCBI Taxonomy" id="1402860"/>
    <lineage>
        <taxon>Bacteria</taxon>
        <taxon>Bacillati</taxon>
        <taxon>Bacillota</taxon>
        <taxon>Bacilli</taxon>
        <taxon>Bacillales</taxon>
        <taxon>Bacillaceae</taxon>
        <taxon>Rossellomorea</taxon>
    </lineage>
</organism>
<dbReference type="InterPro" id="IPR036514">
    <property type="entry name" value="SGNH_hydro_sf"/>
</dbReference>
<dbReference type="Gene3D" id="3.40.50.1110">
    <property type="entry name" value="SGNH hydrolase"/>
    <property type="match status" value="1"/>
</dbReference>
<dbReference type="AlphaFoldDB" id="A0A0V8HD86"/>
<dbReference type="OrthoDB" id="2451965at2"/>
<reference evidence="2" key="1">
    <citation type="submission" date="2016-08" db="EMBL/GenBank/DDBJ databases">
        <authorList>
            <person name="Varghese N."/>
            <person name="Submissions Spin"/>
        </authorList>
    </citation>
    <scope>NUCLEOTIDE SEQUENCE [LARGE SCALE GENOMIC DNA]</scope>
    <source>
        <strain evidence="2">SGD-1123</strain>
    </source>
</reference>
<dbReference type="SUPFAM" id="SSF52266">
    <property type="entry name" value="SGNH hydrolase"/>
    <property type="match status" value="1"/>
</dbReference>
<dbReference type="CDD" id="cd00229">
    <property type="entry name" value="SGNH_hydrolase"/>
    <property type="match status" value="1"/>
</dbReference>
<name>A0A0V8HD86_9BACI</name>
<dbReference type="EMBL" id="FMAU01000004">
    <property type="protein sequence ID" value="SCC24173.1"/>
    <property type="molecule type" value="Genomic_DNA"/>
</dbReference>
<sequence>MKNFLLIVFGLICIALLYIGNQYWLERIAGAPATPAAGGVEEETASGQVEKVQDDPLVSNWPANAREQYKESVKDGFVYKIALVGSDALGSGEGGWSELLKEELSSEYGGQVEVSIFEEDTTSVEFLEGDVYEDVLSFQPDLVLFEPFTLTDNSIGVPVERNHESIQTFYEDLKEENSSVELILQPSYPIEGATYYPKQVDELKTFAEENDFTYLDHWTEWPEEEELEEYLLPSQEGPNEQGHELWADYLIDFFIAE</sequence>
<dbReference type="RefSeq" id="WP_058299356.1">
    <property type="nucleotide sequence ID" value="NZ_FMAU01000004.1"/>
</dbReference>
<accession>A0A0V8HD86</accession>
<keyword evidence="2" id="KW-1185">Reference proteome</keyword>
<evidence type="ECO:0000313" key="2">
    <source>
        <dbReference type="Proteomes" id="UP000181997"/>
    </source>
</evidence>
<evidence type="ECO:0000313" key="1">
    <source>
        <dbReference type="EMBL" id="SCC24173.1"/>
    </source>
</evidence>
<protein>
    <recommendedName>
        <fullName evidence="3">Lysophospholipase L1</fullName>
    </recommendedName>
</protein>